<dbReference type="eggNOG" id="COG1266">
    <property type="taxonomic scope" value="Bacteria"/>
</dbReference>
<feature type="transmembrane region" description="Helical" evidence="1">
    <location>
        <begin position="163"/>
        <end position="186"/>
    </location>
</feature>
<feature type="domain" description="CAAX prenyl protease 2/Lysostaphin resistance protein A-like" evidence="2">
    <location>
        <begin position="136"/>
        <end position="229"/>
    </location>
</feature>
<feature type="transmembrane region" description="Helical" evidence="1">
    <location>
        <begin position="58"/>
        <end position="76"/>
    </location>
</feature>
<dbReference type="AlphaFoldDB" id="Q01Q98"/>
<dbReference type="KEGG" id="sus:Acid_7261"/>
<keyword evidence="1" id="KW-0812">Transmembrane</keyword>
<dbReference type="PANTHER" id="PTHR43592">
    <property type="entry name" value="CAAX AMINO TERMINAL PROTEASE"/>
    <property type="match status" value="1"/>
</dbReference>
<evidence type="ECO:0000256" key="1">
    <source>
        <dbReference type="SAM" id="Phobius"/>
    </source>
</evidence>
<accession>Q01Q98</accession>
<feature type="transmembrane region" description="Helical" evidence="1">
    <location>
        <begin position="97"/>
        <end position="117"/>
    </location>
</feature>
<dbReference type="InParanoid" id="Q01Q98"/>
<evidence type="ECO:0000313" key="3">
    <source>
        <dbReference type="EMBL" id="ABJ88172.1"/>
    </source>
</evidence>
<evidence type="ECO:0000259" key="2">
    <source>
        <dbReference type="Pfam" id="PF02517"/>
    </source>
</evidence>
<dbReference type="OrthoDB" id="113141at2"/>
<proteinExistence type="predicted"/>
<dbReference type="GO" id="GO:0080120">
    <property type="term" value="P:CAAX-box protein maturation"/>
    <property type="evidence" value="ECO:0007669"/>
    <property type="project" value="UniProtKB-ARBA"/>
</dbReference>
<keyword evidence="1" id="KW-1133">Transmembrane helix</keyword>
<feature type="transmembrane region" description="Helical" evidence="1">
    <location>
        <begin position="21"/>
        <end position="46"/>
    </location>
</feature>
<feature type="transmembrane region" description="Helical" evidence="1">
    <location>
        <begin position="192"/>
        <end position="209"/>
    </location>
</feature>
<keyword evidence="1" id="KW-0472">Membrane</keyword>
<dbReference type="PANTHER" id="PTHR43592:SF15">
    <property type="entry name" value="CAAX AMINO TERMINAL PROTEASE FAMILY PROTEIN"/>
    <property type="match status" value="1"/>
</dbReference>
<dbReference type="HOGENOM" id="CLU_1141989_0_0_0"/>
<protein>
    <submittedName>
        <fullName evidence="3">Abortive infection protein</fullName>
    </submittedName>
</protein>
<dbReference type="EMBL" id="CP000473">
    <property type="protein sequence ID" value="ABJ88172.1"/>
    <property type="molecule type" value="Genomic_DNA"/>
</dbReference>
<feature type="transmembrane region" description="Helical" evidence="1">
    <location>
        <begin position="137"/>
        <end position="156"/>
    </location>
</feature>
<organism evidence="3">
    <name type="scientific">Solibacter usitatus (strain Ellin6076)</name>
    <dbReference type="NCBI Taxonomy" id="234267"/>
    <lineage>
        <taxon>Bacteria</taxon>
        <taxon>Pseudomonadati</taxon>
        <taxon>Acidobacteriota</taxon>
        <taxon>Terriglobia</taxon>
        <taxon>Bryobacterales</taxon>
        <taxon>Solibacteraceae</taxon>
        <taxon>Candidatus Solibacter</taxon>
    </lineage>
</organism>
<dbReference type="STRING" id="234267.Acid_7261"/>
<sequence length="243" mass="26426">MNPEAPPVETERYPFWGWSDVLVFAGMAIPCILLGFGIVKFAFWILRVHPKVQTGELLLAQFAGYALLFGALYGILRFKYDRPFWESLAWTKSRIGLGGILAAGVGAVFAVTALGLAIQTPNTSNPMMELLKDRTSIVLIAIFGVTLGPLCEELAFRGFLQPLLVRSLGTVPGILAAALPFGLLHFQEYGNSWKHVLLISLAGAAFGWMRHVTGSTKAATIMHATYNAIEFAAFLAQTKLPGQ</sequence>
<name>Q01Q98_SOLUE</name>
<dbReference type="GO" id="GO:0004175">
    <property type="term" value="F:endopeptidase activity"/>
    <property type="evidence" value="ECO:0007669"/>
    <property type="project" value="UniProtKB-ARBA"/>
</dbReference>
<reference evidence="3" key="1">
    <citation type="submission" date="2006-10" db="EMBL/GenBank/DDBJ databases">
        <title>Complete sequence of Solibacter usitatus Ellin6076.</title>
        <authorList>
            <consortium name="US DOE Joint Genome Institute"/>
            <person name="Copeland A."/>
            <person name="Lucas S."/>
            <person name="Lapidus A."/>
            <person name="Barry K."/>
            <person name="Detter J.C."/>
            <person name="Glavina del Rio T."/>
            <person name="Hammon N."/>
            <person name="Israni S."/>
            <person name="Dalin E."/>
            <person name="Tice H."/>
            <person name="Pitluck S."/>
            <person name="Thompson L.S."/>
            <person name="Brettin T."/>
            <person name="Bruce D."/>
            <person name="Han C."/>
            <person name="Tapia R."/>
            <person name="Gilna P."/>
            <person name="Schmutz J."/>
            <person name="Larimer F."/>
            <person name="Land M."/>
            <person name="Hauser L."/>
            <person name="Kyrpides N."/>
            <person name="Mikhailova N."/>
            <person name="Janssen P.H."/>
            <person name="Kuske C.R."/>
            <person name="Richardson P."/>
        </authorList>
    </citation>
    <scope>NUCLEOTIDE SEQUENCE</scope>
    <source>
        <strain evidence="3">Ellin6076</strain>
    </source>
</reference>
<dbReference type="Pfam" id="PF02517">
    <property type="entry name" value="Rce1-like"/>
    <property type="match status" value="1"/>
</dbReference>
<dbReference type="InterPro" id="IPR003675">
    <property type="entry name" value="Rce1/LyrA-like_dom"/>
</dbReference>
<gene>
    <name evidence="3" type="ordered locus">Acid_7261</name>
</gene>